<dbReference type="InterPro" id="IPR049012">
    <property type="entry name" value="Mutator_transp_dom"/>
</dbReference>
<dbReference type="PANTHER" id="PTHR31751">
    <property type="entry name" value="SI:CH211-108C17.2-RELATED-RELATED"/>
    <property type="match status" value="1"/>
</dbReference>
<dbReference type="Pfam" id="PF20700">
    <property type="entry name" value="Mutator"/>
    <property type="match status" value="1"/>
</dbReference>
<dbReference type="AlphaFoldDB" id="A0A8W8MHU9"/>
<evidence type="ECO:0000313" key="2">
    <source>
        <dbReference type="EnsemblMetazoa" id="G32894.1:cds"/>
    </source>
</evidence>
<organism evidence="2 3">
    <name type="scientific">Magallana gigas</name>
    <name type="common">Pacific oyster</name>
    <name type="synonym">Crassostrea gigas</name>
    <dbReference type="NCBI Taxonomy" id="29159"/>
    <lineage>
        <taxon>Eukaryota</taxon>
        <taxon>Metazoa</taxon>
        <taxon>Spiralia</taxon>
        <taxon>Lophotrochozoa</taxon>
        <taxon>Mollusca</taxon>
        <taxon>Bivalvia</taxon>
        <taxon>Autobranchia</taxon>
        <taxon>Pteriomorphia</taxon>
        <taxon>Ostreida</taxon>
        <taxon>Ostreoidea</taxon>
        <taxon>Ostreidae</taxon>
        <taxon>Magallana</taxon>
    </lineage>
</organism>
<name>A0A8W8MHU9_MAGGI</name>
<keyword evidence="3" id="KW-1185">Reference proteome</keyword>
<sequence length="520" mass="60146">MPITEGKKQEIMQNLQNVREVLVSKLGRPVNNTDIMESLLDTWRQSLKTNDDDFKSPATYTKVNKSQVKQDFFVTSLQAVRKLIDVSASHGKYCKGTLEVKKVTKRSHVSSLKLVCTRGNRGKHSYIWASSPYLPNGKYLVNERINHAFLCSGMLPSHYSRFCNAAGLGVLSVEKRDAFFKMYKPIVQEEYEDSCNTAILEEVGLYENLDGIDIITDARHGWRKNAQDTSVVAIGERSHKVLNCAHVTKAEDPVSQRHETIGTRKIYEDFDNRDISVNVHTHDRNMAINKYVREREHGFTCNQNDLWHGIKSIKKALTNISSGPRYKEGKTWSEELVDKVEPIATHFYWAAKHCEGNSTTLRTLLDNIVDHYQNDHKRCHPSSRCKQDPNYEPSKVVLENPVAIKLLKSVIVNSTIYKYPDHFNLGRDTYFVESFNNTLNVYQDKRIAFGSEQYEVRAFLGTLHWNENVNREHTSVSFKADPKAPRRLKGKKNYKKKTFNFRNNIWIRYIKQVYSKRENK</sequence>
<reference evidence="2" key="1">
    <citation type="submission" date="2022-08" db="UniProtKB">
        <authorList>
            <consortium name="EnsemblMetazoa"/>
        </authorList>
    </citation>
    <scope>IDENTIFICATION</scope>
    <source>
        <strain evidence="2">05x7-T-G4-1.051#20</strain>
    </source>
</reference>
<evidence type="ECO:0000259" key="1">
    <source>
        <dbReference type="Pfam" id="PF20700"/>
    </source>
</evidence>
<feature type="domain" description="Mutator-like transposase" evidence="1">
    <location>
        <begin position="98"/>
        <end position="385"/>
    </location>
</feature>
<protein>
    <recommendedName>
        <fullName evidence="1">Mutator-like transposase domain-containing protein</fullName>
    </recommendedName>
</protein>
<dbReference type="EnsemblMetazoa" id="G32894.1">
    <property type="protein sequence ID" value="G32894.1:cds"/>
    <property type="gene ID" value="G32894"/>
</dbReference>
<dbReference type="Proteomes" id="UP000005408">
    <property type="component" value="Unassembled WGS sequence"/>
</dbReference>
<evidence type="ECO:0000313" key="3">
    <source>
        <dbReference type="Proteomes" id="UP000005408"/>
    </source>
</evidence>
<proteinExistence type="predicted"/>
<dbReference type="PANTHER" id="PTHR31751:SF7">
    <property type="entry name" value="THAP-TYPE DOMAIN-CONTAINING PROTEIN"/>
    <property type="match status" value="1"/>
</dbReference>
<accession>A0A8W8MHU9</accession>